<dbReference type="EMBL" id="CAJA01000035">
    <property type="protein sequence ID" value="CCH72040.1"/>
    <property type="molecule type" value="Genomic_DNA"/>
</dbReference>
<dbReference type="SUPFAM" id="SSF51230">
    <property type="entry name" value="Single hybrid motif"/>
    <property type="match status" value="1"/>
</dbReference>
<accession>W6JU82</accession>
<dbReference type="Gene3D" id="2.40.50.100">
    <property type="match status" value="1"/>
</dbReference>
<dbReference type="RefSeq" id="WP_048693656.1">
    <property type="nucleotide sequence ID" value="NZ_HG764815.1"/>
</dbReference>
<dbReference type="Proteomes" id="UP000035763">
    <property type="component" value="Unassembled WGS sequence"/>
</dbReference>
<organism evidence="3 4">
    <name type="scientific">Nostocoides australiense Ben110</name>
    <dbReference type="NCBI Taxonomy" id="1193182"/>
    <lineage>
        <taxon>Bacteria</taxon>
        <taxon>Bacillati</taxon>
        <taxon>Actinomycetota</taxon>
        <taxon>Actinomycetes</taxon>
        <taxon>Micrococcales</taxon>
        <taxon>Intrasporangiaceae</taxon>
        <taxon>Nostocoides</taxon>
    </lineage>
</organism>
<dbReference type="AlphaFoldDB" id="W6JU82"/>
<evidence type="ECO:0000259" key="2">
    <source>
        <dbReference type="Pfam" id="PF26002"/>
    </source>
</evidence>
<keyword evidence="1" id="KW-1133">Transmembrane helix</keyword>
<evidence type="ECO:0000313" key="3">
    <source>
        <dbReference type="EMBL" id="CCH72040.1"/>
    </source>
</evidence>
<keyword evidence="1" id="KW-0472">Membrane</keyword>
<feature type="domain" description="AprE-like beta-barrel" evidence="2">
    <location>
        <begin position="152"/>
        <end position="220"/>
    </location>
</feature>
<dbReference type="InterPro" id="IPR058982">
    <property type="entry name" value="Beta-barrel_AprE"/>
</dbReference>
<keyword evidence="4" id="KW-1185">Reference proteome</keyword>
<dbReference type="STRING" id="1193182.BN11_130012"/>
<comment type="caution">
    <text evidence="3">The sequence shown here is derived from an EMBL/GenBank/DDBJ whole genome shotgun (WGS) entry which is preliminary data.</text>
</comment>
<keyword evidence="1" id="KW-0812">Transmembrane</keyword>
<dbReference type="Pfam" id="PF26002">
    <property type="entry name" value="Beta-barrel_AprE"/>
    <property type="match status" value="1"/>
</dbReference>
<gene>
    <name evidence="3" type="ORF">BN11_130012</name>
</gene>
<evidence type="ECO:0000256" key="1">
    <source>
        <dbReference type="SAM" id="Phobius"/>
    </source>
</evidence>
<evidence type="ECO:0000313" key="4">
    <source>
        <dbReference type="Proteomes" id="UP000035763"/>
    </source>
</evidence>
<proteinExistence type="predicted"/>
<dbReference type="InterPro" id="IPR011053">
    <property type="entry name" value="Single_hybrid_motif"/>
</dbReference>
<dbReference type="OrthoDB" id="3516536at2"/>
<name>W6JU82_9MICO</name>
<dbReference type="PANTHER" id="PTHR30386">
    <property type="entry name" value="MEMBRANE FUSION SUBUNIT OF EMRAB-TOLC MULTIDRUG EFFLUX PUMP"/>
    <property type="match status" value="1"/>
</dbReference>
<sequence length="258" mass="26849">MKFRFKALERQRHPDQLDSPLLLASPQGWVAVFTVLITTVMIGLWAFLGSLPRSISVDGMVSYSGGVESVEAAVAGSVTGLAVAPGQVVRSGDVLATVRDRFGNDTQVTSLADGRVIAIPSGLGSYVAAGDVVASVERIDNAEQPLSATLLVSGDLVPFVHVDQQVNMSVPGVNPRAFGRLKGVVTAVSDYPATAPIEGSQESPVYAVDVQLLPDAATVSGYAWTSASGPPAELRSRTPVHAELSLGGVRPVSYLLGL</sequence>
<feature type="transmembrane region" description="Helical" evidence="1">
    <location>
        <begin position="21"/>
        <end position="48"/>
    </location>
</feature>
<dbReference type="InterPro" id="IPR050739">
    <property type="entry name" value="MFP"/>
</dbReference>
<reference evidence="3 4" key="1">
    <citation type="journal article" date="2013" name="ISME J.">
        <title>A metabolic model for members of the genus Tetrasphaera involved in enhanced biological phosphorus removal.</title>
        <authorList>
            <person name="Kristiansen R."/>
            <person name="Nguyen H.T.T."/>
            <person name="Saunders A.M."/>
            <person name="Nielsen J.L."/>
            <person name="Wimmer R."/>
            <person name="Le V.Q."/>
            <person name="McIlroy S.J."/>
            <person name="Petrovski S."/>
            <person name="Seviour R.J."/>
            <person name="Calteau A."/>
            <person name="Nielsen K.L."/>
            <person name="Nielsen P.H."/>
        </authorList>
    </citation>
    <scope>NUCLEOTIDE SEQUENCE [LARGE SCALE GENOMIC DNA]</scope>
    <source>
        <strain evidence="3 4">Ben110</strain>
    </source>
</reference>
<protein>
    <submittedName>
        <fullName evidence="3">Putative Membrane-fusion protein</fullName>
    </submittedName>
</protein>